<reference evidence="1 2" key="1">
    <citation type="submission" date="2018-05" db="EMBL/GenBank/DDBJ databases">
        <title>Genomic Encyclopedia of Type Strains, Phase IV (KMG-IV): sequencing the most valuable type-strain genomes for metagenomic binning, comparative biology and taxonomic classification.</title>
        <authorList>
            <person name="Goeker M."/>
        </authorList>
    </citation>
    <scope>NUCLEOTIDE SEQUENCE [LARGE SCALE GENOMIC DNA]</scope>
    <source>
        <strain evidence="1 2">DSM 7229</strain>
    </source>
</reference>
<proteinExistence type="predicted"/>
<gene>
    <name evidence="1" type="ORF">C8D84_1112</name>
</gene>
<dbReference type="Proteomes" id="UP000245655">
    <property type="component" value="Unassembled WGS sequence"/>
</dbReference>
<sequence>MRFLDSNHILIVGVGYLVNNNALAHLVHMALWLPPLDKTSLINHRRRLN</sequence>
<dbReference type="RefSeq" id="WP_170108299.1">
    <property type="nucleotide sequence ID" value="NZ_CAJGZY010000012.1"/>
</dbReference>
<name>A0A2V1ZVC1_PSYIM</name>
<organism evidence="1 2">
    <name type="scientific">Psychrobacter immobilis</name>
    <dbReference type="NCBI Taxonomy" id="498"/>
    <lineage>
        <taxon>Bacteria</taxon>
        <taxon>Pseudomonadati</taxon>
        <taxon>Pseudomonadota</taxon>
        <taxon>Gammaproteobacteria</taxon>
        <taxon>Moraxellales</taxon>
        <taxon>Moraxellaceae</taxon>
        <taxon>Psychrobacter</taxon>
    </lineage>
</organism>
<dbReference type="AlphaFoldDB" id="A0A2V1ZVC1"/>
<keyword evidence="2" id="KW-1185">Reference proteome</keyword>
<protein>
    <submittedName>
        <fullName evidence="1">Uncharacterized protein</fullName>
    </submittedName>
</protein>
<evidence type="ECO:0000313" key="1">
    <source>
        <dbReference type="EMBL" id="PWK09467.1"/>
    </source>
</evidence>
<dbReference type="EMBL" id="QGGM01000011">
    <property type="protein sequence ID" value="PWK09467.1"/>
    <property type="molecule type" value="Genomic_DNA"/>
</dbReference>
<accession>A0A2V1ZVC1</accession>
<comment type="caution">
    <text evidence="1">The sequence shown here is derived from an EMBL/GenBank/DDBJ whole genome shotgun (WGS) entry which is preliminary data.</text>
</comment>
<dbReference type="GeneID" id="60256498"/>
<evidence type="ECO:0000313" key="2">
    <source>
        <dbReference type="Proteomes" id="UP000245655"/>
    </source>
</evidence>